<sequence length="67" mass="7366">MKLTSSTPFSDVALSEGHTEKRVIPVIIGTDILKALNKLDGTLAWYNLGFDSMIHLLLNSSQLLFSC</sequence>
<proteinExistence type="predicted"/>
<dbReference type="AlphaFoldDB" id="E4ZZR4"/>
<gene>
    <name evidence="1" type="ORF">LEMA_uP099050.1</name>
</gene>
<dbReference type="EMBL" id="FP929130">
    <property type="protein sequence ID" value="CBX96774.1"/>
    <property type="molecule type" value="Genomic_DNA"/>
</dbReference>
<keyword evidence="2" id="KW-1185">Reference proteome</keyword>
<accession>E4ZZR4</accession>
<name>E4ZZR4_LEPMJ</name>
<dbReference type="Proteomes" id="UP000002668">
    <property type="component" value="Genome"/>
</dbReference>
<protein>
    <submittedName>
        <fullName evidence="1">Predicted protein</fullName>
    </submittedName>
</protein>
<reference evidence="2" key="1">
    <citation type="journal article" date="2011" name="Nat. Commun.">
        <title>Effector diversification within compartments of the Leptosphaeria maculans genome affected by Repeat-Induced Point mutations.</title>
        <authorList>
            <person name="Rouxel T."/>
            <person name="Grandaubert J."/>
            <person name="Hane J.K."/>
            <person name="Hoede C."/>
            <person name="van de Wouw A.P."/>
            <person name="Couloux A."/>
            <person name="Dominguez V."/>
            <person name="Anthouard V."/>
            <person name="Bally P."/>
            <person name="Bourras S."/>
            <person name="Cozijnsen A.J."/>
            <person name="Ciuffetti L.M."/>
            <person name="Degrave A."/>
            <person name="Dilmaghani A."/>
            <person name="Duret L."/>
            <person name="Fudal I."/>
            <person name="Goodwin S.B."/>
            <person name="Gout L."/>
            <person name="Glaser N."/>
            <person name="Linglin J."/>
            <person name="Kema G.H.J."/>
            <person name="Lapalu N."/>
            <person name="Lawrence C.B."/>
            <person name="May K."/>
            <person name="Meyer M."/>
            <person name="Ollivier B."/>
            <person name="Poulain J."/>
            <person name="Schoch C.L."/>
            <person name="Simon A."/>
            <person name="Spatafora J.W."/>
            <person name="Stachowiak A."/>
            <person name="Turgeon B.G."/>
            <person name="Tyler B.M."/>
            <person name="Vincent D."/>
            <person name="Weissenbach J."/>
            <person name="Amselem J."/>
            <person name="Quesneville H."/>
            <person name="Oliver R.P."/>
            <person name="Wincker P."/>
            <person name="Balesdent M.-H."/>
            <person name="Howlett B.J."/>
        </authorList>
    </citation>
    <scope>NUCLEOTIDE SEQUENCE [LARGE SCALE GENOMIC DNA]</scope>
    <source>
        <strain evidence="2">JN3 / isolate v23.1.3 / race Av1-4-5-6-7-8</strain>
    </source>
</reference>
<organism evidence="2">
    <name type="scientific">Leptosphaeria maculans (strain JN3 / isolate v23.1.3 / race Av1-4-5-6-7-8)</name>
    <name type="common">Blackleg fungus</name>
    <name type="synonym">Phoma lingam</name>
    <dbReference type="NCBI Taxonomy" id="985895"/>
    <lineage>
        <taxon>Eukaryota</taxon>
        <taxon>Fungi</taxon>
        <taxon>Dikarya</taxon>
        <taxon>Ascomycota</taxon>
        <taxon>Pezizomycotina</taxon>
        <taxon>Dothideomycetes</taxon>
        <taxon>Pleosporomycetidae</taxon>
        <taxon>Pleosporales</taxon>
        <taxon>Pleosporineae</taxon>
        <taxon>Leptosphaeriaceae</taxon>
        <taxon>Plenodomus</taxon>
        <taxon>Plenodomus lingam/Leptosphaeria maculans species complex</taxon>
    </lineage>
</organism>
<evidence type="ECO:0000313" key="2">
    <source>
        <dbReference type="Proteomes" id="UP000002668"/>
    </source>
</evidence>
<dbReference type="HOGENOM" id="CLU_2812858_0_0_1"/>
<dbReference type="InParanoid" id="E4ZZR4"/>
<evidence type="ECO:0000313" key="1">
    <source>
        <dbReference type="EMBL" id="CBX96774.1"/>
    </source>
</evidence>
<dbReference type="VEuPathDB" id="FungiDB:LEMA_uP099050.1"/>